<feature type="transmembrane region" description="Helical" evidence="4">
    <location>
        <begin position="110"/>
        <end position="129"/>
    </location>
</feature>
<feature type="transmembrane region" description="Helical" evidence="4">
    <location>
        <begin position="253"/>
        <end position="275"/>
    </location>
</feature>
<feature type="transmembrane region" description="Helical" evidence="4">
    <location>
        <begin position="225"/>
        <end position="247"/>
    </location>
</feature>
<feature type="transmembrane region" description="Helical" evidence="4">
    <location>
        <begin position="171"/>
        <end position="191"/>
    </location>
</feature>
<evidence type="ECO:0000256" key="3">
    <source>
        <dbReference type="ARBA" id="ARBA00023136"/>
    </source>
</evidence>
<keyword evidence="2 4" id="KW-1133">Transmembrane helix</keyword>
<evidence type="ECO:0000256" key="1">
    <source>
        <dbReference type="ARBA" id="ARBA00022692"/>
    </source>
</evidence>
<dbReference type="InterPro" id="IPR050327">
    <property type="entry name" value="Proton-linked_MCT"/>
</dbReference>
<dbReference type="Gene3D" id="1.20.1250.20">
    <property type="entry name" value="MFS general substrate transporter like domains"/>
    <property type="match status" value="1"/>
</dbReference>
<feature type="transmembrane region" description="Helical" evidence="4">
    <location>
        <begin position="314"/>
        <end position="340"/>
    </location>
</feature>
<dbReference type="AlphaFoldDB" id="A0A1Q9B1U2"/>
<evidence type="ECO:0000313" key="5">
    <source>
        <dbReference type="EMBL" id="OLP61971.1"/>
    </source>
</evidence>
<keyword evidence="6" id="KW-1185">Reference proteome</keyword>
<dbReference type="InterPro" id="IPR011701">
    <property type="entry name" value="MFS"/>
</dbReference>
<reference evidence="5 6" key="1">
    <citation type="submission" date="2016-09" db="EMBL/GenBank/DDBJ databases">
        <title>Rhizobium sp. nov., a novel species isolated from the rice rhizosphere.</title>
        <authorList>
            <person name="Zhao J."/>
            <person name="Zhang X."/>
        </authorList>
    </citation>
    <scope>NUCLEOTIDE SEQUENCE [LARGE SCALE GENOMIC DNA]</scope>
    <source>
        <strain evidence="5 6">1.7048</strain>
    </source>
</reference>
<feature type="transmembrane region" description="Helical" evidence="4">
    <location>
        <begin position="82"/>
        <end position="104"/>
    </location>
</feature>
<dbReference type="GO" id="GO:0022857">
    <property type="term" value="F:transmembrane transporter activity"/>
    <property type="evidence" value="ECO:0007669"/>
    <property type="project" value="InterPro"/>
</dbReference>
<feature type="transmembrane region" description="Helical" evidence="4">
    <location>
        <begin position="352"/>
        <end position="370"/>
    </location>
</feature>
<dbReference type="SUPFAM" id="SSF103473">
    <property type="entry name" value="MFS general substrate transporter"/>
    <property type="match status" value="1"/>
</dbReference>
<accession>A0A1Q9B1U2</accession>
<feature type="transmembrane region" description="Helical" evidence="4">
    <location>
        <begin position="51"/>
        <end position="70"/>
    </location>
</feature>
<evidence type="ECO:0000256" key="4">
    <source>
        <dbReference type="SAM" id="Phobius"/>
    </source>
</evidence>
<dbReference type="RefSeq" id="WP_075625988.1">
    <property type="nucleotide sequence ID" value="NZ_FOAM01000005.1"/>
</dbReference>
<keyword evidence="3 4" id="KW-0472">Membrane</keyword>
<feature type="transmembrane region" description="Helical" evidence="4">
    <location>
        <begin position="287"/>
        <end position="308"/>
    </location>
</feature>
<keyword evidence="1 4" id="KW-0812">Transmembrane</keyword>
<sequence>MSSSDLPLTRAAQADIAALGVTQVIGYGTLYYSFGTLAPDIARDLGWPKEWVFGALSVALMVGGLVAPMVGRWLDRVGAGRLMAAGSVAAALSLIACALAPSYYVFVPALLAIEIASTFVQYSAAFPLLVQNHPAIAQRCIVYLTLIAGFSSTLFWPLTTWLQSQFDWREIYLLFAGMNLLICLPLHVWLAGRGRPVPALRPQPSEISDALTHGSLPQRDRMKGFLLMVTAFACQSFVNSAVLVLMLPMLSSLQLGAAGVTVSALFGPSQVAVRLINMLFGRQLSQLALAILAATLLPASLLILAATAPAFAGAIVFAVLFGMGNGVQTIVLGTLPLRLFGTQGYGARQGRVMAVRLTIGSAAPFAFSLMTDHAGPREALMAAALIGCGAVASFAAIGWLVRHPTPQPAPAQP</sequence>
<organism evidence="5 6">
    <name type="scientific">Xaviernesmea oryzae</name>
    <dbReference type="NCBI Taxonomy" id="464029"/>
    <lineage>
        <taxon>Bacteria</taxon>
        <taxon>Pseudomonadati</taxon>
        <taxon>Pseudomonadota</taxon>
        <taxon>Alphaproteobacteria</taxon>
        <taxon>Hyphomicrobiales</taxon>
        <taxon>Rhizobiaceae</taxon>
        <taxon>Rhizobium/Agrobacterium group</taxon>
        <taxon>Xaviernesmea</taxon>
    </lineage>
</organism>
<dbReference type="EMBL" id="MKIP01000029">
    <property type="protein sequence ID" value="OLP61971.1"/>
    <property type="molecule type" value="Genomic_DNA"/>
</dbReference>
<gene>
    <name evidence="5" type="ORF">BJF93_07550</name>
</gene>
<evidence type="ECO:0000256" key="2">
    <source>
        <dbReference type="ARBA" id="ARBA00022989"/>
    </source>
</evidence>
<dbReference type="OrthoDB" id="7200137at2"/>
<dbReference type="PANTHER" id="PTHR11360">
    <property type="entry name" value="MONOCARBOXYLATE TRANSPORTER"/>
    <property type="match status" value="1"/>
</dbReference>
<feature type="transmembrane region" description="Helical" evidence="4">
    <location>
        <begin position="12"/>
        <end position="31"/>
    </location>
</feature>
<dbReference type="InterPro" id="IPR036259">
    <property type="entry name" value="MFS_trans_sf"/>
</dbReference>
<feature type="transmembrane region" description="Helical" evidence="4">
    <location>
        <begin position="141"/>
        <end position="159"/>
    </location>
</feature>
<feature type="transmembrane region" description="Helical" evidence="4">
    <location>
        <begin position="382"/>
        <end position="401"/>
    </location>
</feature>
<dbReference type="Pfam" id="PF07690">
    <property type="entry name" value="MFS_1"/>
    <property type="match status" value="1"/>
</dbReference>
<dbReference type="PANTHER" id="PTHR11360:SF308">
    <property type="entry name" value="BLL3089 PROTEIN"/>
    <property type="match status" value="1"/>
</dbReference>
<comment type="caution">
    <text evidence="5">The sequence shown here is derived from an EMBL/GenBank/DDBJ whole genome shotgun (WGS) entry which is preliminary data.</text>
</comment>
<proteinExistence type="predicted"/>
<evidence type="ECO:0000313" key="6">
    <source>
        <dbReference type="Proteomes" id="UP000186364"/>
    </source>
</evidence>
<protein>
    <submittedName>
        <fullName evidence="5">MFS transporter</fullName>
    </submittedName>
</protein>
<dbReference type="NCBIfam" id="NF033733">
    <property type="entry name" value="MFS_ArsK"/>
    <property type="match status" value="1"/>
</dbReference>
<dbReference type="Proteomes" id="UP000186364">
    <property type="component" value="Unassembled WGS sequence"/>
</dbReference>
<name>A0A1Q9B1U2_9HYPH</name>